<evidence type="ECO:0000313" key="4">
    <source>
        <dbReference type="EMBL" id="MBH8565268.1"/>
    </source>
</evidence>
<feature type="domain" description="PRC-barrel" evidence="2">
    <location>
        <begin position="21"/>
        <end position="89"/>
    </location>
</feature>
<dbReference type="AlphaFoldDB" id="A0A8J7LA91"/>
<dbReference type="InterPro" id="IPR019060">
    <property type="entry name" value="DUF2382"/>
</dbReference>
<dbReference type="GO" id="GO:0019684">
    <property type="term" value="P:photosynthesis, light reaction"/>
    <property type="evidence" value="ECO:0007669"/>
    <property type="project" value="InterPro"/>
</dbReference>
<feature type="domain" description="DUF2382" evidence="3">
    <location>
        <begin position="178"/>
        <end position="291"/>
    </location>
</feature>
<accession>A0A8J7LA91</accession>
<keyword evidence="5" id="KW-1185">Reference proteome</keyword>
<dbReference type="EMBL" id="JAECZC010000058">
    <property type="protein sequence ID" value="MBH8565268.1"/>
    <property type="molecule type" value="Genomic_DNA"/>
</dbReference>
<comment type="caution">
    <text evidence="4">The sequence shown here is derived from an EMBL/GenBank/DDBJ whole genome shotgun (WGS) entry which is preliminary data.</text>
</comment>
<dbReference type="RefSeq" id="WP_198127071.1">
    <property type="nucleotide sequence ID" value="NZ_JAECZC010000058.1"/>
</dbReference>
<dbReference type="Proteomes" id="UP000632766">
    <property type="component" value="Unassembled WGS sequence"/>
</dbReference>
<dbReference type="Pfam" id="PF05239">
    <property type="entry name" value="PRC"/>
    <property type="match status" value="1"/>
</dbReference>
<protein>
    <submittedName>
        <fullName evidence="4">DUF2382 domain-containing protein</fullName>
    </submittedName>
</protein>
<evidence type="ECO:0000259" key="3">
    <source>
        <dbReference type="Pfam" id="PF09557"/>
    </source>
</evidence>
<dbReference type="InterPro" id="IPR014747">
    <property type="entry name" value="Bac_photo_RC_H_C"/>
</dbReference>
<dbReference type="GO" id="GO:0030077">
    <property type="term" value="C:plasma membrane light-harvesting complex"/>
    <property type="evidence" value="ECO:0007669"/>
    <property type="project" value="InterPro"/>
</dbReference>
<evidence type="ECO:0000313" key="5">
    <source>
        <dbReference type="Proteomes" id="UP000632766"/>
    </source>
</evidence>
<sequence length="298" mass="34147">MALYKLEDFTADYKDTDVDNYDIKNFDVYSDVDNDKVGTVKDILVDDSGRIRYLVVDTGFWVFGKKVLLPVGRSRISYTDRHVYATGLTKEQVENLPDFNDLEKIDYDYEEQVRGVYRTPTTQAPLETPTPVDASRDYAERGTGVTTPPPSPTYDRDTYSYDREPDLYSTREPAHQTLKLYEERLIANKSRVKTGEVAVGKHVETETAHVAVPVEKERVVIERTTPPDAGRTASPGDADFREGEVARVEIYEETPEIRKEAVLREEVKVKKVVEQDTVEAQETLRREELDINNQKIRE</sequence>
<organism evidence="4 5">
    <name type="scientific">Amazonocrinis nigriterrae CENA67</name>
    <dbReference type="NCBI Taxonomy" id="2794033"/>
    <lineage>
        <taxon>Bacteria</taxon>
        <taxon>Bacillati</taxon>
        <taxon>Cyanobacteriota</taxon>
        <taxon>Cyanophyceae</taxon>
        <taxon>Nostocales</taxon>
        <taxon>Nostocaceae</taxon>
        <taxon>Amazonocrinis</taxon>
        <taxon>Amazonocrinis nigriterrae</taxon>
    </lineage>
</organism>
<dbReference type="PANTHER" id="PTHR38463:SF1">
    <property type="entry name" value="STRESS RESPONSE PROTEIN YSNF"/>
    <property type="match status" value="1"/>
</dbReference>
<gene>
    <name evidence="4" type="ORF">I8748_24315</name>
</gene>
<dbReference type="InterPro" id="IPR027275">
    <property type="entry name" value="PRC-brl_dom"/>
</dbReference>
<dbReference type="PANTHER" id="PTHR38463">
    <property type="entry name" value="STRESS RESPONSE PROTEIN YSNF"/>
    <property type="match status" value="1"/>
</dbReference>
<dbReference type="SUPFAM" id="SSF50346">
    <property type="entry name" value="PRC-barrel domain"/>
    <property type="match status" value="1"/>
</dbReference>
<dbReference type="Gene3D" id="3.90.50.10">
    <property type="entry name" value="Photosynthetic Reaction Center, subunit H, domain 2"/>
    <property type="match status" value="1"/>
</dbReference>
<feature type="region of interest" description="Disordered" evidence="1">
    <location>
        <begin position="121"/>
        <end position="158"/>
    </location>
</feature>
<proteinExistence type="predicted"/>
<name>A0A8J7LA91_9NOST</name>
<dbReference type="InterPro" id="IPR011033">
    <property type="entry name" value="PRC_barrel-like_sf"/>
</dbReference>
<dbReference type="Pfam" id="PF09557">
    <property type="entry name" value="DUF2382"/>
    <property type="match status" value="1"/>
</dbReference>
<evidence type="ECO:0000259" key="2">
    <source>
        <dbReference type="Pfam" id="PF05239"/>
    </source>
</evidence>
<reference evidence="4 5" key="1">
    <citation type="journal article" date="2021" name="Int. J. Syst. Evol. Microbiol.">
        <title>Amazonocrinis nigriterrae gen. nov., sp. nov., Atlanticothrix silvestris gen. nov., sp. nov. and Dendronalium phyllosphericum gen. nov., sp. nov., nostocacean cyanobacteria from Brazilian environments.</title>
        <authorList>
            <person name="Alvarenga D.O."/>
            <person name="Andreote A.P.D."/>
            <person name="Branco L.H.Z."/>
            <person name="Delbaje E."/>
            <person name="Cruz R.B."/>
            <person name="Varani A.M."/>
            <person name="Fiore M.F."/>
        </authorList>
    </citation>
    <scope>NUCLEOTIDE SEQUENCE [LARGE SCALE GENOMIC DNA]</scope>
    <source>
        <strain evidence="4 5">CENA67</strain>
    </source>
</reference>
<evidence type="ECO:0000256" key="1">
    <source>
        <dbReference type="SAM" id="MobiDB-lite"/>
    </source>
</evidence>
<dbReference type="NCBIfam" id="TIGR02271">
    <property type="entry name" value="YsnF/AvaK domain"/>
    <property type="match status" value="1"/>
</dbReference>
<dbReference type="InterPro" id="IPR052967">
    <property type="entry name" value="Stress_Response_Assoc"/>
</dbReference>